<feature type="domain" description="DUF6314" evidence="2">
    <location>
        <begin position="165"/>
        <end position="216"/>
    </location>
</feature>
<protein>
    <recommendedName>
        <fullName evidence="2">DUF6314 domain-containing protein</fullName>
    </recommendedName>
</protein>
<feature type="region of interest" description="Disordered" evidence="1">
    <location>
        <begin position="136"/>
        <end position="156"/>
    </location>
</feature>
<evidence type="ECO:0000256" key="1">
    <source>
        <dbReference type="SAM" id="MobiDB-lite"/>
    </source>
</evidence>
<evidence type="ECO:0000313" key="4">
    <source>
        <dbReference type="Proteomes" id="UP000325780"/>
    </source>
</evidence>
<evidence type="ECO:0000313" key="3">
    <source>
        <dbReference type="EMBL" id="KAE8151622.1"/>
    </source>
</evidence>
<feature type="region of interest" description="Disordered" evidence="1">
    <location>
        <begin position="45"/>
        <end position="67"/>
    </location>
</feature>
<organism evidence="3 4">
    <name type="scientific">Aspergillus avenaceus</name>
    <dbReference type="NCBI Taxonomy" id="36643"/>
    <lineage>
        <taxon>Eukaryota</taxon>
        <taxon>Fungi</taxon>
        <taxon>Dikarya</taxon>
        <taxon>Ascomycota</taxon>
        <taxon>Pezizomycotina</taxon>
        <taxon>Eurotiomycetes</taxon>
        <taxon>Eurotiomycetidae</taxon>
        <taxon>Eurotiales</taxon>
        <taxon>Aspergillaceae</taxon>
        <taxon>Aspergillus</taxon>
        <taxon>Aspergillus subgen. Circumdati</taxon>
    </lineage>
</organism>
<accession>A0A5N6TZ15</accession>
<name>A0A5N6TZ15_ASPAV</name>
<gene>
    <name evidence="3" type="ORF">BDV25DRAFT_138650</name>
</gene>
<dbReference type="Proteomes" id="UP000325780">
    <property type="component" value="Unassembled WGS sequence"/>
</dbReference>
<feature type="domain" description="DUF6314" evidence="2">
    <location>
        <begin position="25"/>
        <end position="133"/>
    </location>
</feature>
<keyword evidence="4" id="KW-1185">Reference proteome</keyword>
<dbReference type="OrthoDB" id="66881at2759"/>
<feature type="compositionally biased region" description="Polar residues" evidence="1">
    <location>
        <begin position="45"/>
        <end position="56"/>
    </location>
</feature>
<dbReference type="InterPro" id="IPR045632">
    <property type="entry name" value="DUF6314"/>
</dbReference>
<dbReference type="AlphaFoldDB" id="A0A5N6TZ15"/>
<reference evidence="3 4" key="1">
    <citation type="submission" date="2019-04" db="EMBL/GenBank/DDBJ databases">
        <title>Friends and foes A comparative genomics study of 23 Aspergillus species from section Flavi.</title>
        <authorList>
            <consortium name="DOE Joint Genome Institute"/>
            <person name="Kjaerbolling I."/>
            <person name="Vesth T."/>
            <person name="Frisvad J.C."/>
            <person name="Nybo J.L."/>
            <person name="Theobald S."/>
            <person name="Kildgaard S."/>
            <person name="Isbrandt T."/>
            <person name="Kuo A."/>
            <person name="Sato A."/>
            <person name="Lyhne E.K."/>
            <person name="Kogle M.E."/>
            <person name="Wiebenga A."/>
            <person name="Kun R.S."/>
            <person name="Lubbers R.J."/>
            <person name="Makela M.R."/>
            <person name="Barry K."/>
            <person name="Chovatia M."/>
            <person name="Clum A."/>
            <person name="Daum C."/>
            <person name="Haridas S."/>
            <person name="He G."/>
            <person name="LaButti K."/>
            <person name="Lipzen A."/>
            <person name="Mondo S."/>
            <person name="Riley R."/>
            <person name="Salamov A."/>
            <person name="Simmons B.A."/>
            <person name="Magnuson J.K."/>
            <person name="Henrissat B."/>
            <person name="Mortensen U.H."/>
            <person name="Larsen T.O."/>
            <person name="Devries R.P."/>
            <person name="Grigoriev I.V."/>
            <person name="Machida M."/>
            <person name="Baker S.E."/>
            <person name="Andersen M.R."/>
        </authorList>
    </citation>
    <scope>NUCLEOTIDE SEQUENCE [LARGE SCALE GENOMIC DNA]</scope>
    <source>
        <strain evidence="3 4">IBT 18842</strain>
    </source>
</reference>
<proteinExistence type="predicted"/>
<evidence type="ECO:0000259" key="2">
    <source>
        <dbReference type="Pfam" id="PF19834"/>
    </source>
</evidence>
<dbReference type="Pfam" id="PF19834">
    <property type="entry name" value="DUF6314"/>
    <property type="match status" value="2"/>
</dbReference>
<sequence>MTQNMRPPSPSTLSTLFATLTRHPWHLHRTLKSDNPLELNGTLTGTASFTSLTPSTETDKPDTGPSFTFQDRDIQYHEEGEMPTPPGVPGMVGLRFTKKYIWRMSEGGAMSVWFAKVGREVEADYLFHEFVFGGSGEKGENEGENGGGEGYVDAPDPPFVKGETEVLVARGNHLCINDMYRTAYAFRVGGSGEVVSWASRHVVKGPKKNQDIVNLYW</sequence>
<dbReference type="EMBL" id="ML742067">
    <property type="protein sequence ID" value="KAE8151622.1"/>
    <property type="molecule type" value="Genomic_DNA"/>
</dbReference>